<dbReference type="Proteomes" id="UP000602004">
    <property type="component" value="Unassembled WGS sequence"/>
</dbReference>
<organism evidence="2 3">
    <name type="scientific">Paraburkholderia caffeinilytica</name>
    <dbReference type="NCBI Taxonomy" id="1761016"/>
    <lineage>
        <taxon>Bacteria</taxon>
        <taxon>Pseudomonadati</taxon>
        <taxon>Pseudomonadota</taxon>
        <taxon>Betaproteobacteria</taxon>
        <taxon>Burkholderiales</taxon>
        <taxon>Burkholderiaceae</taxon>
        <taxon>Paraburkholderia</taxon>
    </lineage>
</organism>
<evidence type="ECO:0000256" key="1">
    <source>
        <dbReference type="SAM" id="MobiDB-lite"/>
    </source>
</evidence>
<feature type="compositionally biased region" description="Basic and acidic residues" evidence="1">
    <location>
        <begin position="109"/>
        <end position="134"/>
    </location>
</feature>
<comment type="caution">
    <text evidence="2">The sequence shown here is derived from an EMBL/GenBank/DDBJ whole genome shotgun (WGS) entry which is preliminary data.</text>
</comment>
<feature type="region of interest" description="Disordered" evidence="1">
    <location>
        <begin position="87"/>
        <end position="134"/>
    </location>
</feature>
<accession>A0ABQ1NDC3</accession>
<gene>
    <name evidence="2" type="ORF">GCM10011400_68000</name>
</gene>
<reference evidence="3" key="1">
    <citation type="journal article" date="2019" name="Int. J. Syst. Evol. Microbiol.">
        <title>The Global Catalogue of Microorganisms (GCM) 10K type strain sequencing project: providing services to taxonomists for standard genome sequencing and annotation.</title>
        <authorList>
            <consortium name="The Broad Institute Genomics Platform"/>
            <consortium name="The Broad Institute Genome Sequencing Center for Infectious Disease"/>
            <person name="Wu L."/>
            <person name="Ma J."/>
        </authorList>
    </citation>
    <scope>NUCLEOTIDE SEQUENCE [LARGE SCALE GENOMIC DNA]</scope>
    <source>
        <strain evidence="3">CGMCC 1.15103</strain>
    </source>
</reference>
<dbReference type="EMBL" id="BMHL01000020">
    <property type="protein sequence ID" value="GGC70396.1"/>
    <property type="molecule type" value="Genomic_DNA"/>
</dbReference>
<dbReference type="PANTHER" id="PTHR32305">
    <property type="match status" value="1"/>
</dbReference>
<dbReference type="RefSeq" id="WP_115779397.1">
    <property type="nucleotide sequence ID" value="NZ_BMHL01000020.1"/>
</dbReference>
<protein>
    <recommendedName>
        <fullName evidence="4">RHS repeat-associated core domain-containing protein</fullName>
    </recommendedName>
</protein>
<sequence>MSVGVVAFVYYRERYYSPATGRFISEDPIGWASGQTNAYAYGGGNPVQFTDPAGLQAIPIVPPPLPVGPNCNPGSGGVPKWFNDLFDGSTFNRPKNPPDEGPANGWIEGPRRGREYGSDGLPQRDYDKPHQGNEVDHVHEWPGGTRGTGASLLAVAPKTMTDGSASMIDFSGFVEAHVTGITFTEDDKGVSIFFRGQARQCFTLVAEGVDRFVADKFREQNIVDRIHLWDSASEPNDYRDSLALLLSGVSSDQRNETVWLPVIEREVVAIERGEKVFVEIEPVYGGWIVLLAKSIAINR</sequence>
<proteinExistence type="predicted"/>
<evidence type="ECO:0000313" key="2">
    <source>
        <dbReference type="EMBL" id="GGC70396.1"/>
    </source>
</evidence>
<evidence type="ECO:0000313" key="3">
    <source>
        <dbReference type="Proteomes" id="UP000602004"/>
    </source>
</evidence>
<dbReference type="PANTHER" id="PTHR32305:SF15">
    <property type="entry name" value="PROTEIN RHSA-RELATED"/>
    <property type="match status" value="1"/>
</dbReference>
<evidence type="ECO:0008006" key="4">
    <source>
        <dbReference type="Google" id="ProtNLM"/>
    </source>
</evidence>
<name>A0ABQ1NDC3_9BURK</name>
<dbReference type="NCBIfam" id="TIGR03696">
    <property type="entry name" value="Rhs_assc_core"/>
    <property type="match status" value="1"/>
</dbReference>
<dbReference type="Gene3D" id="2.180.10.10">
    <property type="entry name" value="RHS repeat-associated core"/>
    <property type="match status" value="1"/>
</dbReference>
<dbReference type="InterPro" id="IPR050708">
    <property type="entry name" value="T6SS_VgrG/RHS"/>
</dbReference>
<keyword evidence="3" id="KW-1185">Reference proteome</keyword>
<dbReference type="InterPro" id="IPR022385">
    <property type="entry name" value="Rhs_assc_core"/>
</dbReference>